<accession>A0ABV9U6B3</accession>
<dbReference type="Proteomes" id="UP001595872">
    <property type="component" value="Unassembled WGS sequence"/>
</dbReference>
<reference evidence="2" key="1">
    <citation type="journal article" date="2019" name="Int. J. Syst. Evol. Microbiol.">
        <title>The Global Catalogue of Microorganisms (GCM) 10K type strain sequencing project: providing services to taxonomists for standard genome sequencing and annotation.</title>
        <authorList>
            <consortium name="The Broad Institute Genomics Platform"/>
            <consortium name="The Broad Institute Genome Sequencing Center for Infectious Disease"/>
            <person name="Wu L."/>
            <person name="Ma J."/>
        </authorList>
    </citation>
    <scope>NUCLEOTIDE SEQUENCE [LARGE SCALE GENOMIC DNA]</scope>
    <source>
        <strain evidence="2">KLKA75</strain>
    </source>
</reference>
<evidence type="ECO:0000313" key="2">
    <source>
        <dbReference type="Proteomes" id="UP001595872"/>
    </source>
</evidence>
<dbReference type="RefSeq" id="WP_378261599.1">
    <property type="nucleotide sequence ID" value="NZ_JBHSIT010000011.1"/>
</dbReference>
<organism evidence="1 2">
    <name type="scientific">Actinomadura gamaensis</name>
    <dbReference type="NCBI Taxonomy" id="1763541"/>
    <lineage>
        <taxon>Bacteria</taxon>
        <taxon>Bacillati</taxon>
        <taxon>Actinomycetota</taxon>
        <taxon>Actinomycetes</taxon>
        <taxon>Streptosporangiales</taxon>
        <taxon>Thermomonosporaceae</taxon>
        <taxon>Actinomadura</taxon>
    </lineage>
</organism>
<dbReference type="EMBL" id="JBHSIT010000011">
    <property type="protein sequence ID" value="MFC4912050.1"/>
    <property type="molecule type" value="Genomic_DNA"/>
</dbReference>
<protein>
    <submittedName>
        <fullName evidence="1">Uncharacterized protein</fullName>
    </submittedName>
</protein>
<keyword evidence="2" id="KW-1185">Reference proteome</keyword>
<proteinExistence type="predicted"/>
<gene>
    <name evidence="1" type="ORF">ACFPCY_32430</name>
</gene>
<evidence type="ECO:0000313" key="1">
    <source>
        <dbReference type="EMBL" id="MFC4912050.1"/>
    </source>
</evidence>
<name>A0ABV9U6B3_9ACTN</name>
<comment type="caution">
    <text evidence="1">The sequence shown here is derived from an EMBL/GenBank/DDBJ whole genome shotgun (WGS) entry which is preliminary data.</text>
</comment>
<sequence>MGMVTVKSHRQCKPGSAVGSWHGRPEIEGTGRNATLWALTDQMPLRAGRDVRFTIRMTGQGGLWVRAKDPGGSPLAPVSGPTPGNVAYTRPGDGWTVVYRFPFAGCWHIKFHRSLSAASLWLSVR</sequence>